<evidence type="ECO:0000259" key="1">
    <source>
        <dbReference type="SMART" id="SM00913"/>
    </source>
</evidence>
<dbReference type="Pfam" id="PF03810">
    <property type="entry name" value="IBN_N"/>
    <property type="match status" value="1"/>
</dbReference>
<name>A0AAF3ETS6_9BILA</name>
<dbReference type="GO" id="GO:0031267">
    <property type="term" value="F:small GTPase binding"/>
    <property type="evidence" value="ECO:0007669"/>
    <property type="project" value="InterPro"/>
</dbReference>
<dbReference type="InterPro" id="IPR057941">
    <property type="entry name" value="TPR_TNPO3_IPO13_2nd"/>
</dbReference>
<dbReference type="Pfam" id="PF08389">
    <property type="entry name" value="Xpo1"/>
    <property type="match status" value="1"/>
</dbReference>
<dbReference type="GO" id="GO:0006606">
    <property type="term" value="P:protein import into nucleus"/>
    <property type="evidence" value="ECO:0007669"/>
    <property type="project" value="TreeGrafter"/>
</dbReference>
<dbReference type="AlphaFoldDB" id="A0AAF3ETS6"/>
<dbReference type="PANTHER" id="PTHR12363">
    <property type="entry name" value="TRANSPORTIN 3 AND IMPORTIN 13"/>
    <property type="match status" value="1"/>
</dbReference>
<dbReference type="InterPro" id="IPR016024">
    <property type="entry name" value="ARM-type_fold"/>
</dbReference>
<proteinExistence type="predicted"/>
<dbReference type="InterPro" id="IPR011989">
    <property type="entry name" value="ARM-like"/>
</dbReference>
<dbReference type="PANTHER" id="PTHR12363:SF42">
    <property type="entry name" value="TRANSPORTIN-3"/>
    <property type="match status" value="1"/>
</dbReference>
<dbReference type="SUPFAM" id="SSF48371">
    <property type="entry name" value="ARM repeat"/>
    <property type="match status" value="1"/>
</dbReference>
<dbReference type="SMART" id="SM00913">
    <property type="entry name" value="IBN_N"/>
    <property type="match status" value="1"/>
</dbReference>
<dbReference type="InterPro" id="IPR013598">
    <property type="entry name" value="Exportin-1/Importin-b-like"/>
</dbReference>
<protein>
    <submittedName>
        <fullName evidence="3">Importin N-terminal domain-containing protein</fullName>
    </submittedName>
</protein>
<dbReference type="Pfam" id="PF24138">
    <property type="entry name" value="TPR_TNPO3_IPO13_2nd"/>
    <property type="match status" value="1"/>
</dbReference>
<feature type="domain" description="Importin N-terminal" evidence="1">
    <location>
        <begin position="25"/>
        <end position="91"/>
    </location>
</feature>
<sequence length="424" mass="48276">MQDPELAVVYSAIEVFYSGQNNSQAATWLDDFQKSILAWTACDRILGERKNPVASYFAAQTLRQKILKNLKEVPRESLESLRDSIINHLTHLHVVDQSSEATATQLCLAVVDLYIQVPEWIGFIATMLNKFNGLEGDRTKMLLTLLKVFPEEVEHSSIGENRRKAVREELAINGDSILAYLASVLSSALSKEHHDEDIVKKVVQCLSTFLQNPNVHTDRLAQSDLFAVVFSILASPFVSVNLHDAATECVVSGLVRVEDIHAHRALAVVLHQASFKLQTAWNEAVSKEQLDRLSNFTRIFVELCESLIEPVVNQNKEAAPLHELNIFELLLLIANHFDYSLIEMTFNVWYRISEALFMIDDDDHIALFKPFVRRYLVALVRHSRYDSDEVGLPDQHSDFGDFRFKVEWVLSVFIVNIFFGFEKL</sequence>
<dbReference type="GO" id="GO:0005737">
    <property type="term" value="C:cytoplasm"/>
    <property type="evidence" value="ECO:0007669"/>
    <property type="project" value="TreeGrafter"/>
</dbReference>
<dbReference type="Gene3D" id="1.25.10.10">
    <property type="entry name" value="Leucine-rich Repeat Variant"/>
    <property type="match status" value="1"/>
</dbReference>
<keyword evidence="2" id="KW-1185">Reference proteome</keyword>
<dbReference type="Proteomes" id="UP000887575">
    <property type="component" value="Unassembled WGS sequence"/>
</dbReference>
<dbReference type="WBParaSite" id="MBELARI_LOCUS17562">
    <property type="protein sequence ID" value="MBELARI_LOCUS17562"/>
    <property type="gene ID" value="MBELARI_LOCUS17562"/>
</dbReference>
<evidence type="ECO:0000313" key="3">
    <source>
        <dbReference type="WBParaSite" id="MBELARI_LOCUS17562"/>
    </source>
</evidence>
<dbReference type="InterPro" id="IPR051345">
    <property type="entry name" value="Importin_beta-like_NTR"/>
</dbReference>
<evidence type="ECO:0000313" key="2">
    <source>
        <dbReference type="Proteomes" id="UP000887575"/>
    </source>
</evidence>
<accession>A0AAF3ETS6</accession>
<dbReference type="InterPro" id="IPR001494">
    <property type="entry name" value="Importin-beta_N"/>
</dbReference>
<reference evidence="3" key="1">
    <citation type="submission" date="2024-02" db="UniProtKB">
        <authorList>
            <consortium name="WormBaseParasite"/>
        </authorList>
    </citation>
    <scope>IDENTIFICATION</scope>
</reference>
<organism evidence="2 3">
    <name type="scientific">Mesorhabditis belari</name>
    <dbReference type="NCBI Taxonomy" id="2138241"/>
    <lineage>
        <taxon>Eukaryota</taxon>
        <taxon>Metazoa</taxon>
        <taxon>Ecdysozoa</taxon>
        <taxon>Nematoda</taxon>
        <taxon>Chromadorea</taxon>
        <taxon>Rhabditida</taxon>
        <taxon>Rhabditina</taxon>
        <taxon>Rhabditomorpha</taxon>
        <taxon>Rhabditoidea</taxon>
        <taxon>Rhabditidae</taxon>
        <taxon>Mesorhabditinae</taxon>
        <taxon>Mesorhabditis</taxon>
    </lineage>
</organism>